<feature type="transmembrane region" description="Helical" evidence="7">
    <location>
        <begin position="336"/>
        <end position="364"/>
    </location>
</feature>
<dbReference type="PANTHER" id="PTHR42920">
    <property type="entry name" value="OS03G0707200 PROTEIN-RELATED"/>
    <property type="match status" value="1"/>
</dbReference>
<organism evidence="9 10">
    <name type="scientific">Cinchona calisaya</name>
    <dbReference type="NCBI Taxonomy" id="153742"/>
    <lineage>
        <taxon>Eukaryota</taxon>
        <taxon>Viridiplantae</taxon>
        <taxon>Streptophyta</taxon>
        <taxon>Embryophyta</taxon>
        <taxon>Tracheophyta</taxon>
        <taxon>Spermatophyta</taxon>
        <taxon>Magnoliopsida</taxon>
        <taxon>eudicotyledons</taxon>
        <taxon>Gunneridae</taxon>
        <taxon>Pentapetalae</taxon>
        <taxon>asterids</taxon>
        <taxon>lamiids</taxon>
        <taxon>Gentianales</taxon>
        <taxon>Rubiaceae</taxon>
        <taxon>Cinchonoideae</taxon>
        <taxon>Cinchoneae</taxon>
        <taxon>Cinchona</taxon>
    </lineage>
</organism>
<dbReference type="EMBL" id="JBJUIK010000004">
    <property type="protein sequence ID" value="KAL3529144.1"/>
    <property type="molecule type" value="Genomic_DNA"/>
</dbReference>
<feature type="domain" description="EamA" evidence="8">
    <location>
        <begin position="130"/>
        <end position="255"/>
    </location>
</feature>
<dbReference type="Pfam" id="PF00892">
    <property type="entry name" value="EamA"/>
    <property type="match status" value="2"/>
</dbReference>
<comment type="similarity">
    <text evidence="2">Belongs to the drug/metabolite transporter (DMT) superfamily. Plant drug/metabolite exporter (P-DME) (TC 2.A.7.4) family.</text>
</comment>
<keyword evidence="4 7" id="KW-0812">Transmembrane</keyword>
<dbReference type="GO" id="GO:0005886">
    <property type="term" value="C:plasma membrane"/>
    <property type="evidence" value="ECO:0007669"/>
    <property type="project" value="UniProtKB-SubCell"/>
</dbReference>
<dbReference type="InterPro" id="IPR000620">
    <property type="entry name" value="EamA_dom"/>
</dbReference>
<sequence>MPYFSTWRTPKDSVAVATTTSCYLNSHYGIRKISHLTICLSSSDPSSSSSVNNCSASSRKILAERSLKSTGRNSDGAFSILEDGNYKGDSQTNFHEGSKGPFTIKANKTSSVRRRAFWRKLLFESKKFRSIILLNVVSVVYASNILVVKETEAFMDPAAFSAVRFAVSAIPFLPFVFQARNDVQTRKAGIELGLWISLGYLIEALGLLTAEAGRASFLSLFTVIVVPLLESMLGTVVPARTWFGILMSVLGIGLLECGGSPPNVGDLLNFLSAIFFGIHTLRTEHISKSTRKENFLALLGYEVSVVAILSTIWYLIEGSFDGFQDFDNVPWTWALVWDWMVAFPWIPTLYTGVFSTGLCLWAEMAAMRDVSATETAVIYSLEPIWGAGFAWFLLGERWGTVGWIGTALILGGSLMVQMYDYFPSGFREAGNNDKKRNLLTISDNQKQRNNSLSASPVPVRSKDVIDVLKK</sequence>
<feature type="transmembrane region" description="Helical" evidence="7">
    <location>
        <begin position="400"/>
        <end position="419"/>
    </location>
</feature>
<comment type="subcellular location">
    <subcellularLocation>
        <location evidence="1">Cell membrane</location>
        <topology evidence="1">Multi-pass membrane protein</topology>
    </subcellularLocation>
</comment>
<evidence type="ECO:0000256" key="5">
    <source>
        <dbReference type="ARBA" id="ARBA00022989"/>
    </source>
</evidence>
<proteinExistence type="inferred from homology"/>
<evidence type="ECO:0000256" key="7">
    <source>
        <dbReference type="SAM" id="Phobius"/>
    </source>
</evidence>
<feature type="transmembrane region" description="Helical" evidence="7">
    <location>
        <begin position="189"/>
        <end position="209"/>
    </location>
</feature>
<gene>
    <name evidence="9" type="ORF">ACH5RR_008466</name>
</gene>
<keyword evidence="5 7" id="KW-1133">Transmembrane helix</keyword>
<keyword evidence="3" id="KW-1003">Cell membrane</keyword>
<keyword evidence="10" id="KW-1185">Reference proteome</keyword>
<dbReference type="AlphaFoldDB" id="A0ABD3AD81"/>
<evidence type="ECO:0000256" key="6">
    <source>
        <dbReference type="ARBA" id="ARBA00023136"/>
    </source>
</evidence>
<protein>
    <recommendedName>
        <fullName evidence="8">EamA domain-containing protein</fullName>
    </recommendedName>
</protein>
<keyword evidence="6 7" id="KW-0472">Membrane</keyword>
<evidence type="ECO:0000256" key="4">
    <source>
        <dbReference type="ARBA" id="ARBA00022692"/>
    </source>
</evidence>
<evidence type="ECO:0000256" key="1">
    <source>
        <dbReference type="ARBA" id="ARBA00004651"/>
    </source>
</evidence>
<name>A0ABD3AD81_9GENT</name>
<evidence type="ECO:0000313" key="10">
    <source>
        <dbReference type="Proteomes" id="UP001630127"/>
    </source>
</evidence>
<accession>A0ABD3AD81</accession>
<evidence type="ECO:0000256" key="3">
    <source>
        <dbReference type="ARBA" id="ARBA00022475"/>
    </source>
</evidence>
<feature type="domain" description="EamA" evidence="8">
    <location>
        <begin position="265"/>
        <end position="416"/>
    </location>
</feature>
<dbReference type="Proteomes" id="UP001630127">
    <property type="component" value="Unassembled WGS sequence"/>
</dbReference>
<dbReference type="SUPFAM" id="SSF103481">
    <property type="entry name" value="Multidrug resistance efflux transporter EmrE"/>
    <property type="match status" value="1"/>
</dbReference>
<feature type="transmembrane region" description="Helical" evidence="7">
    <location>
        <begin position="295"/>
        <end position="316"/>
    </location>
</feature>
<feature type="transmembrane region" description="Helical" evidence="7">
    <location>
        <begin position="267"/>
        <end position="283"/>
    </location>
</feature>
<feature type="transmembrane region" description="Helical" evidence="7">
    <location>
        <begin position="215"/>
        <end position="234"/>
    </location>
</feature>
<feature type="transmembrane region" description="Helical" evidence="7">
    <location>
        <begin position="158"/>
        <end position="177"/>
    </location>
</feature>
<feature type="transmembrane region" description="Helical" evidence="7">
    <location>
        <begin position="128"/>
        <end position="146"/>
    </location>
</feature>
<dbReference type="InterPro" id="IPR051258">
    <property type="entry name" value="Diverse_Substrate_Transporter"/>
</dbReference>
<dbReference type="InterPro" id="IPR037185">
    <property type="entry name" value="EmrE-like"/>
</dbReference>
<evidence type="ECO:0000259" key="8">
    <source>
        <dbReference type="Pfam" id="PF00892"/>
    </source>
</evidence>
<evidence type="ECO:0000313" key="9">
    <source>
        <dbReference type="EMBL" id="KAL3529144.1"/>
    </source>
</evidence>
<comment type="caution">
    <text evidence="9">The sequence shown here is derived from an EMBL/GenBank/DDBJ whole genome shotgun (WGS) entry which is preliminary data.</text>
</comment>
<dbReference type="PANTHER" id="PTHR42920:SF10">
    <property type="entry name" value="EAMA DOMAIN-CONTAINING PROTEIN"/>
    <property type="match status" value="1"/>
</dbReference>
<feature type="transmembrane region" description="Helical" evidence="7">
    <location>
        <begin position="376"/>
        <end position="394"/>
    </location>
</feature>
<reference evidence="9 10" key="1">
    <citation type="submission" date="2024-11" db="EMBL/GenBank/DDBJ databases">
        <title>A near-complete genome assembly of Cinchona calisaya.</title>
        <authorList>
            <person name="Lian D.C."/>
            <person name="Zhao X.W."/>
            <person name="Wei L."/>
        </authorList>
    </citation>
    <scope>NUCLEOTIDE SEQUENCE [LARGE SCALE GENOMIC DNA]</scope>
    <source>
        <tissue evidence="9">Nenye</tissue>
    </source>
</reference>
<evidence type="ECO:0000256" key="2">
    <source>
        <dbReference type="ARBA" id="ARBA00007635"/>
    </source>
</evidence>